<keyword evidence="16" id="KW-0753">Steroid metabolism</keyword>
<evidence type="ECO:0000256" key="10">
    <source>
        <dbReference type="ARBA" id="ARBA00022778"/>
    </source>
</evidence>
<keyword evidence="13" id="KW-0756">Sterol biosynthesis</keyword>
<evidence type="ECO:0000256" key="11">
    <source>
        <dbReference type="ARBA" id="ARBA00022840"/>
    </source>
</evidence>
<protein>
    <recommendedName>
        <fullName evidence="17">Phosphomevalonate kinase</fullName>
        <ecNumber evidence="3">2.7.4.2</ecNumber>
    </recommendedName>
</protein>
<evidence type="ECO:0000256" key="13">
    <source>
        <dbReference type="ARBA" id="ARBA00023011"/>
    </source>
</evidence>
<keyword evidence="6" id="KW-0153">Cholesterol metabolism</keyword>
<keyword evidence="11" id="KW-0067">ATP-binding</keyword>
<sequence length="231" mass="27034">MATPAINKNLSHHPIHYGNRYRLSNRKANENPTKLQILQVGIYLKMPPKIILLFSGKRKCGKDFITDQLKERLGDNCEIIKISMPIKSYWAKEMNLNLNDLLSDNSYKEQYRLDMINWSEKKRNENYGCFCEAACEEATDKPIWIVSDIRRKTDIKWFQETFGKLIRTIRLEADDNTREERGFKFKVGVDDADSECGLDNYEDWDLVINNGKGRKSVNEQIEMILRLIDSC</sequence>
<dbReference type="PANTHER" id="PTHR13101">
    <property type="entry name" value="PHOSPHOMEVALONATE KINASE"/>
    <property type="match status" value="1"/>
</dbReference>
<dbReference type="EC" id="2.7.4.2" evidence="3"/>
<keyword evidence="14" id="KW-0443">Lipid metabolism</keyword>
<evidence type="ECO:0000256" key="17">
    <source>
        <dbReference type="ARBA" id="ARBA00034549"/>
    </source>
</evidence>
<dbReference type="FunFam" id="3.40.50.300:FF:001026">
    <property type="entry name" value="Phosphomevalonate kinase"/>
    <property type="match status" value="1"/>
</dbReference>
<evidence type="ECO:0000256" key="5">
    <source>
        <dbReference type="ARBA" id="ARBA00022516"/>
    </source>
</evidence>
<keyword evidence="9" id="KW-0418">Kinase</keyword>
<comment type="subcellular location">
    <subcellularLocation>
        <location evidence="1">Cytoplasm</location>
        <location evidence="1">Cytosol</location>
    </subcellularLocation>
</comment>
<evidence type="ECO:0000256" key="9">
    <source>
        <dbReference type="ARBA" id="ARBA00022777"/>
    </source>
</evidence>
<dbReference type="GO" id="GO:0004631">
    <property type="term" value="F:phosphomevalonate kinase activity"/>
    <property type="evidence" value="ECO:0007669"/>
    <property type="project" value="UniProtKB-EC"/>
</dbReference>
<keyword evidence="4" id="KW-0963">Cytoplasm</keyword>
<dbReference type="GO" id="GO:0005829">
    <property type="term" value="C:cytosol"/>
    <property type="evidence" value="ECO:0007669"/>
    <property type="project" value="UniProtKB-SubCell"/>
</dbReference>
<keyword evidence="19" id="KW-1185">Reference proteome</keyword>
<dbReference type="EMBL" id="FZQP02003368">
    <property type="protein sequence ID" value="VVC98101.1"/>
    <property type="molecule type" value="Genomic_DNA"/>
</dbReference>
<gene>
    <name evidence="18" type="ORF">LSINAPIS_LOCUS9240</name>
</gene>
<dbReference type="Proteomes" id="UP000324832">
    <property type="component" value="Unassembled WGS sequence"/>
</dbReference>
<dbReference type="GO" id="GO:0006695">
    <property type="term" value="P:cholesterol biosynthetic process"/>
    <property type="evidence" value="ECO:0007669"/>
    <property type="project" value="UniProtKB-KW"/>
</dbReference>
<keyword evidence="5" id="KW-0444">Lipid biosynthesis</keyword>
<organism evidence="18 19">
    <name type="scientific">Leptidea sinapis</name>
    <dbReference type="NCBI Taxonomy" id="189913"/>
    <lineage>
        <taxon>Eukaryota</taxon>
        <taxon>Metazoa</taxon>
        <taxon>Ecdysozoa</taxon>
        <taxon>Arthropoda</taxon>
        <taxon>Hexapoda</taxon>
        <taxon>Insecta</taxon>
        <taxon>Pterygota</taxon>
        <taxon>Neoptera</taxon>
        <taxon>Endopterygota</taxon>
        <taxon>Lepidoptera</taxon>
        <taxon>Glossata</taxon>
        <taxon>Ditrysia</taxon>
        <taxon>Papilionoidea</taxon>
        <taxon>Pieridae</taxon>
        <taxon>Dismorphiinae</taxon>
        <taxon>Leptidea</taxon>
    </lineage>
</organism>
<evidence type="ECO:0000256" key="3">
    <source>
        <dbReference type="ARBA" id="ARBA00012958"/>
    </source>
</evidence>
<evidence type="ECO:0000256" key="16">
    <source>
        <dbReference type="ARBA" id="ARBA00023221"/>
    </source>
</evidence>
<evidence type="ECO:0000256" key="2">
    <source>
        <dbReference type="ARBA" id="ARBA00005017"/>
    </source>
</evidence>
<dbReference type="GO" id="GO:0019287">
    <property type="term" value="P:isopentenyl diphosphate biosynthetic process, mevalonate pathway"/>
    <property type="evidence" value="ECO:0007669"/>
    <property type="project" value="UniProtKB-UniPathway"/>
</dbReference>
<dbReference type="InterPro" id="IPR027417">
    <property type="entry name" value="P-loop_NTPase"/>
</dbReference>
<evidence type="ECO:0000256" key="15">
    <source>
        <dbReference type="ARBA" id="ARBA00023166"/>
    </source>
</evidence>
<dbReference type="InterPro" id="IPR005919">
    <property type="entry name" value="Pmev_kin_anim"/>
</dbReference>
<evidence type="ECO:0000313" key="18">
    <source>
        <dbReference type="EMBL" id="VVC98101.1"/>
    </source>
</evidence>
<accession>A0A5E4QIH7</accession>
<evidence type="ECO:0000313" key="19">
    <source>
        <dbReference type="Proteomes" id="UP000324832"/>
    </source>
</evidence>
<name>A0A5E4QIH7_9NEOP</name>
<dbReference type="SUPFAM" id="SSF52540">
    <property type="entry name" value="P-loop containing nucleoside triphosphate hydrolases"/>
    <property type="match status" value="1"/>
</dbReference>
<dbReference type="PANTHER" id="PTHR13101:SF1">
    <property type="entry name" value="PHOSPHOMEVALONATE KINASE"/>
    <property type="match status" value="1"/>
</dbReference>
<dbReference type="AlphaFoldDB" id="A0A5E4QIH7"/>
<keyword evidence="10" id="KW-0152">Cholesterol biosynthesis</keyword>
<keyword evidence="7" id="KW-0808">Transferase</keyword>
<dbReference type="Pfam" id="PF04275">
    <property type="entry name" value="P-mevalo_kinase"/>
    <property type="match status" value="1"/>
</dbReference>
<keyword evidence="8" id="KW-0547">Nucleotide-binding</keyword>
<keyword evidence="12" id="KW-0752">Steroid biosynthesis</keyword>
<reference evidence="18 19" key="1">
    <citation type="submission" date="2017-07" db="EMBL/GenBank/DDBJ databases">
        <authorList>
            <person name="Talla V."/>
            <person name="Backstrom N."/>
        </authorList>
    </citation>
    <scope>NUCLEOTIDE SEQUENCE [LARGE SCALE GENOMIC DNA]</scope>
</reference>
<evidence type="ECO:0000256" key="14">
    <source>
        <dbReference type="ARBA" id="ARBA00023098"/>
    </source>
</evidence>
<dbReference type="UniPathway" id="UPA00057">
    <property type="reaction ID" value="UER00099"/>
</dbReference>
<dbReference type="Gene3D" id="3.40.50.300">
    <property type="entry name" value="P-loop containing nucleotide triphosphate hydrolases"/>
    <property type="match status" value="1"/>
</dbReference>
<keyword evidence="15" id="KW-1207">Sterol metabolism</keyword>
<evidence type="ECO:0000256" key="6">
    <source>
        <dbReference type="ARBA" id="ARBA00022548"/>
    </source>
</evidence>
<evidence type="ECO:0000256" key="4">
    <source>
        <dbReference type="ARBA" id="ARBA00022490"/>
    </source>
</evidence>
<evidence type="ECO:0000256" key="1">
    <source>
        <dbReference type="ARBA" id="ARBA00004514"/>
    </source>
</evidence>
<evidence type="ECO:0000256" key="7">
    <source>
        <dbReference type="ARBA" id="ARBA00022679"/>
    </source>
</evidence>
<proteinExistence type="predicted"/>
<evidence type="ECO:0000256" key="8">
    <source>
        <dbReference type="ARBA" id="ARBA00022741"/>
    </source>
</evidence>
<comment type="pathway">
    <text evidence="2">Isoprenoid biosynthesis; isopentenyl diphosphate biosynthesis via mevalonate pathway; isopentenyl diphosphate from (R)-mevalonate: step 2/3.</text>
</comment>
<dbReference type="GO" id="GO:0005524">
    <property type="term" value="F:ATP binding"/>
    <property type="evidence" value="ECO:0007669"/>
    <property type="project" value="UniProtKB-KW"/>
</dbReference>
<evidence type="ECO:0000256" key="12">
    <source>
        <dbReference type="ARBA" id="ARBA00022955"/>
    </source>
</evidence>
<dbReference type="NCBIfam" id="TIGR01223">
    <property type="entry name" value="Pmev_kin_anim"/>
    <property type="match status" value="1"/>
</dbReference>